<dbReference type="CDD" id="cd06583">
    <property type="entry name" value="PGRP"/>
    <property type="match status" value="1"/>
</dbReference>
<dbReference type="InterPro" id="IPR036505">
    <property type="entry name" value="Amidase/PGRP_sf"/>
</dbReference>
<dbReference type="SMART" id="SM00644">
    <property type="entry name" value="Ami_2"/>
    <property type="match status" value="1"/>
</dbReference>
<dbReference type="Pfam" id="PF01510">
    <property type="entry name" value="Amidase_2"/>
    <property type="match status" value="1"/>
</dbReference>
<dbReference type="Gene3D" id="3.40.80.10">
    <property type="entry name" value="Peptidoglycan recognition protein-like"/>
    <property type="match status" value="1"/>
</dbReference>
<reference evidence="12" key="1">
    <citation type="journal article" date="2019" name="Int. J. Syst. Evol. Microbiol.">
        <title>The Global Catalogue of Microorganisms (GCM) 10K type strain sequencing project: providing services to taxonomists for standard genome sequencing and annotation.</title>
        <authorList>
            <consortium name="The Broad Institute Genomics Platform"/>
            <consortium name="The Broad Institute Genome Sequencing Center for Infectious Disease"/>
            <person name="Wu L."/>
            <person name="Ma J."/>
        </authorList>
    </citation>
    <scope>NUCLEOTIDE SEQUENCE [LARGE SCALE GENOMIC DNA]</scope>
    <source>
        <strain evidence="12">JCM 30071</strain>
    </source>
</reference>
<dbReference type="RefSeq" id="WP_286191235.1">
    <property type="nucleotide sequence ID" value="NZ_BMPN01000001.1"/>
</dbReference>
<dbReference type="SUPFAM" id="SSF158634">
    <property type="entry name" value="RPA2825-like"/>
    <property type="match status" value="1"/>
</dbReference>
<accession>A0ABQ2D9U3</accession>
<evidence type="ECO:0000256" key="6">
    <source>
        <dbReference type="ARBA" id="ARBA00023287"/>
    </source>
</evidence>
<keyword evidence="6" id="KW-0178">Competence</keyword>
<protein>
    <recommendedName>
        <fullName evidence="3">N-acetylmuramoyl-L-alanine amidase</fullName>
        <ecNumber evidence="3">3.5.1.28</ecNumber>
    </recommendedName>
    <alternativeName>
        <fullName evidence="9">Autolysin</fullName>
    </alternativeName>
    <alternativeName>
        <fullName evidence="8">Cell wall hydrolase</fullName>
    </alternativeName>
</protein>
<dbReference type="Proteomes" id="UP000634435">
    <property type="component" value="Unassembled WGS sequence"/>
</dbReference>
<dbReference type="InterPro" id="IPR051206">
    <property type="entry name" value="NAMLAA_amidase_2"/>
</dbReference>
<evidence type="ECO:0000313" key="12">
    <source>
        <dbReference type="Proteomes" id="UP000634435"/>
    </source>
</evidence>
<dbReference type="InterPro" id="IPR002502">
    <property type="entry name" value="Amidase_domain"/>
</dbReference>
<comment type="caution">
    <text evidence="11">The sequence shown here is derived from an EMBL/GenBank/DDBJ whole genome shotgun (WGS) entry which is preliminary data.</text>
</comment>
<feature type="domain" description="N-acetylmuramoyl-L-alanine amidase" evidence="10">
    <location>
        <begin position="13"/>
        <end position="153"/>
    </location>
</feature>
<evidence type="ECO:0000256" key="7">
    <source>
        <dbReference type="ARBA" id="ARBA00023316"/>
    </source>
</evidence>
<dbReference type="PANTHER" id="PTHR30417:SF11">
    <property type="entry name" value="N-ACETYLMURAMOYL-L-ALANINE AMIDASE XLYA"/>
    <property type="match status" value="1"/>
</dbReference>
<dbReference type="EMBL" id="BMPN01000001">
    <property type="protein sequence ID" value="GGJ48408.1"/>
    <property type="molecule type" value="Genomic_DNA"/>
</dbReference>
<dbReference type="PANTHER" id="PTHR30417">
    <property type="entry name" value="N-ACETYLMURAMOYL-L-ALANINE AMIDASE AMID"/>
    <property type="match status" value="1"/>
</dbReference>
<comment type="catalytic activity">
    <reaction evidence="1">
        <text>Hydrolyzes the link between N-acetylmuramoyl residues and L-amino acid residues in certain cell-wall glycopeptides.</text>
        <dbReference type="EC" id="3.5.1.28"/>
    </reaction>
</comment>
<name>A0ABQ2D9U3_9BACI</name>
<gene>
    <name evidence="11" type="ORF">GCM10007111_08110</name>
</gene>
<comment type="similarity">
    <text evidence="2">Belongs to the N-acetylmuramoyl-L-alanine amidase 2 family.</text>
</comment>
<evidence type="ECO:0000256" key="3">
    <source>
        <dbReference type="ARBA" id="ARBA00011901"/>
    </source>
</evidence>
<evidence type="ECO:0000256" key="5">
    <source>
        <dbReference type="ARBA" id="ARBA00022969"/>
    </source>
</evidence>
<evidence type="ECO:0000256" key="2">
    <source>
        <dbReference type="ARBA" id="ARBA00007553"/>
    </source>
</evidence>
<evidence type="ECO:0000259" key="10">
    <source>
        <dbReference type="SMART" id="SM00644"/>
    </source>
</evidence>
<keyword evidence="7" id="KW-0961">Cell wall biogenesis/degradation</keyword>
<dbReference type="SUPFAM" id="SSF55846">
    <property type="entry name" value="N-acetylmuramoyl-L-alanine amidase-like"/>
    <property type="match status" value="1"/>
</dbReference>
<evidence type="ECO:0000313" key="11">
    <source>
        <dbReference type="EMBL" id="GGJ48408.1"/>
    </source>
</evidence>
<evidence type="ECO:0000256" key="8">
    <source>
        <dbReference type="ARBA" id="ARBA00030881"/>
    </source>
</evidence>
<keyword evidence="12" id="KW-1185">Reference proteome</keyword>
<evidence type="ECO:0000256" key="1">
    <source>
        <dbReference type="ARBA" id="ARBA00001561"/>
    </source>
</evidence>
<evidence type="ECO:0000256" key="9">
    <source>
        <dbReference type="ARBA" id="ARBA00032390"/>
    </source>
</evidence>
<keyword evidence="5" id="KW-0749">Sporulation</keyword>
<proteinExistence type="inferred from homology"/>
<organism evidence="11 12">
    <name type="scientific">Virgibacillus kapii</name>
    <dbReference type="NCBI Taxonomy" id="1638645"/>
    <lineage>
        <taxon>Bacteria</taxon>
        <taxon>Bacillati</taxon>
        <taxon>Bacillota</taxon>
        <taxon>Bacilli</taxon>
        <taxon>Bacillales</taxon>
        <taxon>Bacillaceae</taxon>
        <taxon>Virgibacillus</taxon>
    </lineage>
</organism>
<evidence type="ECO:0000256" key="4">
    <source>
        <dbReference type="ARBA" id="ARBA00022801"/>
    </source>
</evidence>
<dbReference type="EC" id="3.5.1.28" evidence="3"/>
<sequence length="315" mass="34875">MVKIKKQLVSQSVVNKRSYGYGNPVNYIVVHQTGNTSAKANAQAHANIQTNLNPRQASWHYQVDDKEAIQSFEDGVKCWHATDGEHGLGNTTGVAIEICINRDGDYRKAVQNAAKLVGHLMDKHNLGISKVKQHHDFYNKNCPAQLRAGKGGISWNDFKNMATGSGTVDAPNQQVGSETVSNYKGNSIVDYLNSIGKNASFSARKKYAAEYGIKGYKGTASQNIDLLNKMRKGKPSKPKANYIGKRVESKHNGNLRFYSKPSWSDKYVVGQLKKGYGFPTIVDKLKVGDGYQYKAKNSKGHVYYVTASSKYVRVE</sequence>
<keyword evidence="4" id="KW-0378">Hydrolase</keyword>